<dbReference type="AlphaFoldDB" id="A0AA44CA98"/>
<proteinExistence type="predicted"/>
<dbReference type="EMBL" id="JAANCM010000004">
    <property type="protein sequence ID" value="NHT75920.1"/>
    <property type="molecule type" value="Genomic_DNA"/>
</dbReference>
<organism evidence="1 3">
    <name type="scientific">Ferranicluibacter rubi</name>
    <dbReference type="NCBI Taxonomy" id="2715133"/>
    <lineage>
        <taxon>Bacteria</taxon>
        <taxon>Pseudomonadati</taxon>
        <taxon>Pseudomonadota</taxon>
        <taxon>Alphaproteobacteria</taxon>
        <taxon>Hyphomicrobiales</taxon>
        <taxon>Rhizobiaceae</taxon>
        <taxon>Ferranicluibacter</taxon>
    </lineage>
</organism>
<dbReference type="EMBL" id="JAANCM010000004">
    <property type="protein sequence ID" value="NHT75980.1"/>
    <property type="molecule type" value="Genomic_DNA"/>
</dbReference>
<comment type="caution">
    <text evidence="1">The sequence shown here is derived from an EMBL/GenBank/DDBJ whole genome shotgun (WGS) entry which is preliminary data.</text>
</comment>
<keyword evidence="3" id="KW-1185">Reference proteome</keyword>
<sequence>MTKPENAIEFMPVQITEPSTISFMQIEAHTLDGASLTHEFFDGKVIPEVGSLLVLKLVANEGGKITMQLQPLP</sequence>
<evidence type="ECO:0000313" key="2">
    <source>
        <dbReference type="EMBL" id="NHT75980.1"/>
    </source>
</evidence>
<name>A0AA44CA98_9HYPH</name>
<reference evidence="1" key="1">
    <citation type="submission" date="2020-03" db="EMBL/GenBank/DDBJ databases">
        <title>Ferranicluibacter endophyticum gen. nov., sp. nov., a new genus isolated from Rubus ulmifolius Schott. stem.</title>
        <authorList>
            <person name="Roca-Couso R."/>
            <person name="Flores-Felix J.D."/>
            <person name="Igual J.M."/>
            <person name="Rivas R."/>
        </authorList>
    </citation>
    <scope>NUCLEOTIDE SEQUENCE</scope>
    <source>
        <strain evidence="1">CRRU44</strain>
    </source>
</reference>
<accession>A0AA44CA98</accession>
<gene>
    <name evidence="1" type="ORF">G8E10_09200</name>
    <name evidence="2" type="ORF">G8E10_09535</name>
</gene>
<dbReference type="RefSeq" id="WP_167128289.1">
    <property type="nucleotide sequence ID" value="NZ_JAANCM010000004.1"/>
</dbReference>
<dbReference type="Proteomes" id="UP001155840">
    <property type="component" value="Unassembled WGS sequence"/>
</dbReference>
<protein>
    <submittedName>
        <fullName evidence="1">Uncharacterized protein</fullName>
    </submittedName>
</protein>
<evidence type="ECO:0000313" key="3">
    <source>
        <dbReference type="Proteomes" id="UP001155840"/>
    </source>
</evidence>
<evidence type="ECO:0000313" key="1">
    <source>
        <dbReference type="EMBL" id="NHT75920.1"/>
    </source>
</evidence>